<dbReference type="OrthoDB" id="6428174at2759"/>
<dbReference type="EMBL" id="CABFNO020001317">
    <property type="protein sequence ID" value="CAG9980449.1"/>
    <property type="molecule type" value="Genomic_DNA"/>
</dbReference>
<evidence type="ECO:0000256" key="4">
    <source>
        <dbReference type="ARBA" id="ARBA00023136"/>
    </source>
</evidence>
<feature type="transmembrane region" description="Helical" evidence="6">
    <location>
        <begin position="27"/>
        <end position="46"/>
    </location>
</feature>
<feature type="transmembrane region" description="Helical" evidence="6">
    <location>
        <begin position="72"/>
        <end position="91"/>
    </location>
</feature>
<keyword evidence="4 6" id="KW-0472">Membrane</keyword>
<feature type="region of interest" description="Disordered" evidence="5">
    <location>
        <begin position="409"/>
        <end position="633"/>
    </location>
</feature>
<keyword evidence="3 6" id="KW-1133">Transmembrane helix</keyword>
<dbReference type="PANTHER" id="PTHR12570:SF92">
    <property type="entry name" value="SPICHTHYIN, ISOFORM B"/>
    <property type="match status" value="1"/>
</dbReference>
<dbReference type="AlphaFoldDB" id="A0A9N9U789"/>
<evidence type="ECO:0000256" key="5">
    <source>
        <dbReference type="SAM" id="MobiDB-lite"/>
    </source>
</evidence>
<dbReference type="Pfam" id="PF05653">
    <property type="entry name" value="Mg_trans_NIPA"/>
    <property type="match status" value="1"/>
</dbReference>
<comment type="caution">
    <text evidence="7">The sequence shown here is derived from an EMBL/GenBank/DDBJ whole genome shotgun (WGS) entry which is preliminary data.</text>
</comment>
<dbReference type="PANTHER" id="PTHR12570">
    <property type="match status" value="1"/>
</dbReference>
<dbReference type="SUPFAM" id="SSF103481">
    <property type="entry name" value="Multidrug resistance efflux transporter EmrE"/>
    <property type="match status" value="1"/>
</dbReference>
<protein>
    <recommendedName>
        <fullName evidence="9">Magnesium transporter NIPA2</fullName>
    </recommendedName>
</protein>
<feature type="transmembrane region" description="Helical" evidence="6">
    <location>
        <begin position="267"/>
        <end position="286"/>
    </location>
</feature>
<name>A0A9N9U789_9HYPO</name>
<dbReference type="GO" id="GO:0016020">
    <property type="term" value="C:membrane"/>
    <property type="evidence" value="ECO:0007669"/>
    <property type="project" value="UniProtKB-SubCell"/>
</dbReference>
<feature type="transmembrane region" description="Helical" evidence="6">
    <location>
        <begin position="125"/>
        <end position="145"/>
    </location>
</feature>
<organism evidence="7 8">
    <name type="scientific">Clonostachys byssicola</name>
    <dbReference type="NCBI Taxonomy" id="160290"/>
    <lineage>
        <taxon>Eukaryota</taxon>
        <taxon>Fungi</taxon>
        <taxon>Dikarya</taxon>
        <taxon>Ascomycota</taxon>
        <taxon>Pezizomycotina</taxon>
        <taxon>Sordariomycetes</taxon>
        <taxon>Hypocreomycetidae</taxon>
        <taxon>Hypocreales</taxon>
        <taxon>Bionectriaceae</taxon>
        <taxon>Clonostachys</taxon>
    </lineage>
</organism>
<reference evidence="7" key="1">
    <citation type="submission" date="2021-10" db="EMBL/GenBank/DDBJ databases">
        <authorList>
            <person name="Piombo E."/>
        </authorList>
    </citation>
    <scope>NUCLEOTIDE SEQUENCE</scope>
</reference>
<sequence length="633" mass="69652">MDFDPMMFERAGISVGDAADRPASHRIIGISLAIGSGFFIGVSFVMKKFGLLRANEKYNEVAGEGYGYLKNAWWWGGMTLMIVGEICNVVAYAFTDAIIVTSLGALTVVIATILSAIFLKERLSLIGKVSCFLCIVGSIVIVMNAPHTGSVKDIQTMQSYVIHPLFLSYTGVVILASTITALWAGPKWGNKNMLVYISVCSWIGGLSVVSIQGLGAAVVAWAGGKPQYKEWFMWVLLVFVIITLLVEIVYLNKALNIYNAAMVTPTYYVYFTTTTIVTSAILFRGFQGTAAQIVTFVLGFLTICSGVVLLQLSKAAKDVPDAAIFNGDLDQIQTIAEQEQPESEPKADAIRGAAAIVRRISSARLKMESQELKRLHEEKMMDQMQPINENGQPMQEFEWDGLRRRKTLRSGTVNSRNAPSFTVSPPPSSAGFPASPHPPLGMSRFPDHYDAPDHHDDSDRGSIFSSIAGTITGRHRARTRSTLPTYEEEVPAAKDPQLTKPVPLAEINPARRNSYSDDDYDDDDQRSPPRKIRFNQETSYGGGGPGYDRDEGGPSLHPPSPPPHTSQRTLSFRGVFHRSDHSEEERLGLVKGDRNSKAQADDYDDDSDRGRNNGRGYDSPDDDDKRRSQGMFL</sequence>
<evidence type="ECO:0000256" key="6">
    <source>
        <dbReference type="SAM" id="Phobius"/>
    </source>
</evidence>
<proteinExistence type="predicted"/>
<feature type="transmembrane region" description="Helical" evidence="6">
    <location>
        <begin position="196"/>
        <end position="219"/>
    </location>
</feature>
<dbReference type="GO" id="GO:0015095">
    <property type="term" value="F:magnesium ion transmembrane transporter activity"/>
    <property type="evidence" value="ECO:0007669"/>
    <property type="project" value="InterPro"/>
</dbReference>
<accession>A0A9N9U789</accession>
<dbReference type="InterPro" id="IPR008521">
    <property type="entry name" value="Mg_trans_NIPA"/>
</dbReference>
<evidence type="ECO:0000313" key="8">
    <source>
        <dbReference type="Proteomes" id="UP000754883"/>
    </source>
</evidence>
<keyword evidence="2 6" id="KW-0812">Transmembrane</keyword>
<evidence type="ECO:0000256" key="1">
    <source>
        <dbReference type="ARBA" id="ARBA00004141"/>
    </source>
</evidence>
<evidence type="ECO:0000313" key="7">
    <source>
        <dbReference type="EMBL" id="CAG9980449.1"/>
    </source>
</evidence>
<feature type="compositionally biased region" description="Polar residues" evidence="5">
    <location>
        <begin position="409"/>
        <end position="423"/>
    </location>
</feature>
<gene>
    <name evidence="7" type="ORF">CBYS24578_00007412</name>
</gene>
<feature type="transmembrane region" description="Helical" evidence="6">
    <location>
        <begin position="166"/>
        <end position="184"/>
    </location>
</feature>
<dbReference type="Proteomes" id="UP000754883">
    <property type="component" value="Unassembled WGS sequence"/>
</dbReference>
<feature type="transmembrane region" description="Helical" evidence="6">
    <location>
        <begin position="231"/>
        <end position="251"/>
    </location>
</feature>
<feature type="transmembrane region" description="Helical" evidence="6">
    <location>
        <begin position="293"/>
        <end position="312"/>
    </location>
</feature>
<dbReference type="InterPro" id="IPR037185">
    <property type="entry name" value="EmrE-like"/>
</dbReference>
<feature type="compositionally biased region" description="Basic and acidic residues" evidence="5">
    <location>
        <begin position="577"/>
        <end position="600"/>
    </location>
</feature>
<feature type="transmembrane region" description="Helical" evidence="6">
    <location>
        <begin position="98"/>
        <end position="119"/>
    </location>
</feature>
<comment type="subcellular location">
    <subcellularLocation>
        <location evidence="1">Membrane</location>
        <topology evidence="1">Multi-pass membrane protein</topology>
    </subcellularLocation>
</comment>
<keyword evidence="8" id="KW-1185">Reference proteome</keyword>
<evidence type="ECO:0000256" key="2">
    <source>
        <dbReference type="ARBA" id="ARBA00022692"/>
    </source>
</evidence>
<feature type="compositionally biased region" description="Basic and acidic residues" evidence="5">
    <location>
        <begin position="445"/>
        <end position="460"/>
    </location>
</feature>
<evidence type="ECO:0008006" key="9">
    <source>
        <dbReference type="Google" id="ProtNLM"/>
    </source>
</evidence>
<evidence type="ECO:0000256" key="3">
    <source>
        <dbReference type="ARBA" id="ARBA00022989"/>
    </source>
</evidence>